<reference evidence="1" key="2">
    <citation type="journal article" date="2015" name="Data Brief">
        <title>Shoot transcriptome of the giant reed, Arundo donax.</title>
        <authorList>
            <person name="Barrero R.A."/>
            <person name="Guerrero F.D."/>
            <person name="Moolhuijzen P."/>
            <person name="Goolsby J.A."/>
            <person name="Tidwell J."/>
            <person name="Bellgard S.E."/>
            <person name="Bellgard M.I."/>
        </authorList>
    </citation>
    <scope>NUCLEOTIDE SEQUENCE</scope>
    <source>
        <tissue evidence="1">Shoot tissue taken approximately 20 cm above the soil surface</tissue>
    </source>
</reference>
<dbReference type="AlphaFoldDB" id="A0A0A8Z9E8"/>
<evidence type="ECO:0000313" key="1">
    <source>
        <dbReference type="EMBL" id="JAD33355.1"/>
    </source>
</evidence>
<proteinExistence type="predicted"/>
<organism evidence="1">
    <name type="scientific">Arundo donax</name>
    <name type="common">Giant reed</name>
    <name type="synonym">Donax arundinaceus</name>
    <dbReference type="NCBI Taxonomy" id="35708"/>
    <lineage>
        <taxon>Eukaryota</taxon>
        <taxon>Viridiplantae</taxon>
        <taxon>Streptophyta</taxon>
        <taxon>Embryophyta</taxon>
        <taxon>Tracheophyta</taxon>
        <taxon>Spermatophyta</taxon>
        <taxon>Magnoliopsida</taxon>
        <taxon>Liliopsida</taxon>
        <taxon>Poales</taxon>
        <taxon>Poaceae</taxon>
        <taxon>PACMAD clade</taxon>
        <taxon>Arundinoideae</taxon>
        <taxon>Arundineae</taxon>
        <taxon>Arundo</taxon>
    </lineage>
</organism>
<accession>A0A0A8Z9E8</accession>
<sequence>MIDVCHIAIVHGFDLISAQQDC</sequence>
<reference evidence="1" key="1">
    <citation type="submission" date="2014-09" db="EMBL/GenBank/DDBJ databases">
        <authorList>
            <person name="Magalhaes I.L.F."/>
            <person name="Oliveira U."/>
            <person name="Santos F.R."/>
            <person name="Vidigal T.H.D.A."/>
            <person name="Brescovit A.D."/>
            <person name="Santos A.J."/>
        </authorList>
    </citation>
    <scope>NUCLEOTIDE SEQUENCE</scope>
    <source>
        <tissue evidence="1">Shoot tissue taken approximately 20 cm above the soil surface</tissue>
    </source>
</reference>
<name>A0A0A8Z9E8_ARUDO</name>
<protein>
    <submittedName>
        <fullName evidence="1">Uncharacterized protein</fullName>
    </submittedName>
</protein>
<dbReference type="EMBL" id="GBRH01264540">
    <property type="protein sequence ID" value="JAD33355.1"/>
    <property type="molecule type" value="Transcribed_RNA"/>
</dbReference>